<dbReference type="PANTHER" id="PTHR33371">
    <property type="entry name" value="INTERMEMBRANE PHOSPHOLIPID TRANSPORT SYSTEM BINDING PROTEIN MLAD-RELATED"/>
    <property type="match status" value="1"/>
</dbReference>
<evidence type="ECO:0000256" key="1">
    <source>
        <dbReference type="SAM" id="SignalP"/>
    </source>
</evidence>
<evidence type="ECO:0000259" key="2">
    <source>
        <dbReference type="Pfam" id="PF02470"/>
    </source>
</evidence>
<keyword evidence="1" id="KW-0732">Signal</keyword>
<dbReference type="EMBL" id="WEGK01000003">
    <property type="protein sequence ID" value="MQY18841.1"/>
    <property type="molecule type" value="Genomic_DNA"/>
</dbReference>
<dbReference type="GO" id="GO:0005576">
    <property type="term" value="C:extracellular region"/>
    <property type="evidence" value="ECO:0007669"/>
    <property type="project" value="TreeGrafter"/>
</dbReference>
<gene>
    <name evidence="3" type="ORF">NRB20_19250</name>
</gene>
<keyword evidence="4" id="KW-1185">Reference proteome</keyword>
<dbReference type="Pfam" id="PF02470">
    <property type="entry name" value="MlaD"/>
    <property type="match status" value="1"/>
</dbReference>
<dbReference type="InterPro" id="IPR005693">
    <property type="entry name" value="Mce"/>
</dbReference>
<feature type="signal peptide" evidence="1">
    <location>
        <begin position="1"/>
        <end position="21"/>
    </location>
</feature>
<dbReference type="OrthoDB" id="4516955at2"/>
<sequence length="386" mass="40344">MSTVGRALKLLLVLVTGVAVAGCSSGPVGNLVDSSITVTAKFTSANGLYKGNTVAVLGMKVGKVVSVTPHPTYVDVTMQVDKWVKIPADAMAVTVSDSLLTDRHVEFTPVYHSGPTLGDHAVLGTDRTRTPVEFDSLLAMADKLSQSLGGDGKGNGPVAGLLDVSSQIATGNGKEMRDAMTELSRALRMGSDNGAATKDAVTKVVRNLDALTSAASRNDQQIREFGSGVDTLSGILADQNLGAGDTGKKLNQILVQVTDLLQRNRDNLHGLATNTDTVTKSMADYNDNLAEFLDIFPMVTDNVYNAMDTNIGALRGTVGLDKFLLDGQMVKEVCNLLQLHNLGCATGTMRDMGPDFGIGQMLAAMAGAPGAAQPGGPVNQQGVPRK</sequence>
<protein>
    <recommendedName>
        <fullName evidence="2">Mce/MlaD domain-containing protein</fullName>
    </recommendedName>
</protein>
<dbReference type="Proteomes" id="UP000438448">
    <property type="component" value="Unassembled WGS sequence"/>
</dbReference>
<reference evidence="3 4" key="1">
    <citation type="submission" date="2019-10" db="EMBL/GenBank/DDBJ databases">
        <title>Nocardia macrotermitis sp. nov. and Nocardia aurantia sp. nov., isolated from the gut of fungus growing-termite Macrotermes natalensis.</title>
        <authorList>
            <person name="Benndorf R."/>
            <person name="Schwitalla J."/>
            <person name="Martin K."/>
            <person name="De Beer W."/>
            <person name="Kaster A.-K."/>
            <person name="Vollmers J."/>
            <person name="Poulsen M."/>
            <person name="Beemelmanns C."/>
        </authorList>
    </citation>
    <scope>NUCLEOTIDE SEQUENCE [LARGE SCALE GENOMIC DNA]</scope>
    <source>
        <strain evidence="3 4">RB20</strain>
    </source>
</reference>
<dbReference type="PANTHER" id="PTHR33371:SF4">
    <property type="entry name" value="INTERMEMBRANE PHOSPHOLIPID TRANSPORT SYSTEM BINDING PROTEIN MLAD"/>
    <property type="match status" value="1"/>
</dbReference>
<dbReference type="RefSeq" id="WP_153409517.1">
    <property type="nucleotide sequence ID" value="NZ_WEGK01000003.1"/>
</dbReference>
<name>A0A7K0CZG6_9NOCA</name>
<dbReference type="InterPro" id="IPR003399">
    <property type="entry name" value="Mce/MlaD"/>
</dbReference>
<dbReference type="AlphaFoldDB" id="A0A7K0CZG6"/>
<feature type="domain" description="Mce/MlaD" evidence="2">
    <location>
        <begin position="36"/>
        <end position="109"/>
    </location>
</feature>
<evidence type="ECO:0000313" key="4">
    <source>
        <dbReference type="Proteomes" id="UP000438448"/>
    </source>
</evidence>
<dbReference type="PROSITE" id="PS51257">
    <property type="entry name" value="PROKAR_LIPOPROTEIN"/>
    <property type="match status" value="1"/>
</dbReference>
<accession>A0A7K0CZG6</accession>
<comment type="caution">
    <text evidence="3">The sequence shown here is derived from an EMBL/GenBank/DDBJ whole genome shotgun (WGS) entry which is preliminary data.</text>
</comment>
<evidence type="ECO:0000313" key="3">
    <source>
        <dbReference type="EMBL" id="MQY18841.1"/>
    </source>
</evidence>
<dbReference type="InterPro" id="IPR052336">
    <property type="entry name" value="MlaD_Phospholipid_Transporter"/>
</dbReference>
<organism evidence="3 4">
    <name type="scientific">Nocardia macrotermitis</name>
    <dbReference type="NCBI Taxonomy" id="2585198"/>
    <lineage>
        <taxon>Bacteria</taxon>
        <taxon>Bacillati</taxon>
        <taxon>Actinomycetota</taxon>
        <taxon>Actinomycetes</taxon>
        <taxon>Mycobacteriales</taxon>
        <taxon>Nocardiaceae</taxon>
        <taxon>Nocardia</taxon>
    </lineage>
</organism>
<feature type="chain" id="PRO_5029777258" description="Mce/MlaD domain-containing protein" evidence="1">
    <location>
        <begin position="22"/>
        <end position="386"/>
    </location>
</feature>
<dbReference type="NCBIfam" id="TIGR00996">
    <property type="entry name" value="Mtu_fam_mce"/>
    <property type="match status" value="1"/>
</dbReference>
<proteinExistence type="predicted"/>